<dbReference type="eggNOG" id="COG3321">
    <property type="taxonomic scope" value="Bacteria"/>
</dbReference>
<evidence type="ECO:0000256" key="1">
    <source>
        <dbReference type="ARBA" id="ARBA00001957"/>
    </source>
</evidence>
<dbReference type="SUPFAM" id="SSF53901">
    <property type="entry name" value="Thiolase-like"/>
    <property type="match status" value="1"/>
</dbReference>
<dbReference type="SMART" id="SM00825">
    <property type="entry name" value="PKS_KS"/>
    <property type="match status" value="1"/>
</dbReference>
<evidence type="ECO:0000256" key="4">
    <source>
        <dbReference type="ARBA" id="ARBA00022679"/>
    </source>
</evidence>
<dbReference type="PROSITE" id="PS52004">
    <property type="entry name" value="KS3_2"/>
    <property type="match status" value="1"/>
</dbReference>
<dbReference type="Pfam" id="PF00550">
    <property type="entry name" value="PP-binding"/>
    <property type="match status" value="1"/>
</dbReference>
<evidence type="ECO:0000256" key="3">
    <source>
        <dbReference type="ARBA" id="ARBA00022553"/>
    </source>
</evidence>
<dbReference type="Pfam" id="PF08990">
    <property type="entry name" value="Docking"/>
    <property type="match status" value="1"/>
</dbReference>
<gene>
    <name evidence="11" type="ORF">NONO_c15280</name>
</gene>
<dbReference type="InterPro" id="IPR020841">
    <property type="entry name" value="PKS_Beta-ketoAc_synthase_dom"/>
</dbReference>
<evidence type="ECO:0000259" key="10">
    <source>
        <dbReference type="PROSITE" id="PS52004"/>
    </source>
</evidence>
<accession>W5TAZ5</accession>
<dbReference type="SMART" id="SM01294">
    <property type="entry name" value="PKS_PP_betabranch"/>
    <property type="match status" value="1"/>
</dbReference>
<dbReference type="OrthoDB" id="4516163at2"/>
<dbReference type="GO" id="GO:0031177">
    <property type="term" value="F:phosphopantetheine binding"/>
    <property type="evidence" value="ECO:0007669"/>
    <property type="project" value="InterPro"/>
</dbReference>
<sequence length="1631" mass="170897">MTTVSGDAPAVSGEDKLRAYLKRVTAELQQTRRQLAQVTARTEEPVAIVSMACRYPGGVRGPEQLWDLVAAGTDAVGAFPGNRGWPAGLHDTDPDAPGRSLTDQGGFLYDADRFDAGFFNIGNREAVATDPQQRLMLELSWELLERANIVPESLRGSATGVFTGVMYYDYGTQLPTGSPQDGYRVIGSAASVVSGRIAYHLGLTGPAVTVDTACSSSLVAIAQACAALRGGATDLAVAGGVTVMSTPTTFIDFSRQRALSPDGRCRSFSAAADGTGWAEGAGLLLLERESDARRNGHRIHALIRSCAINQDGASSQLTAPNGPAQERVIGAALAQARLSPADIDVIEAHGTGTVLGDPIEIGALARAYGSGRNPDDPIHVGSLKSNIGHSQAAAGVGAVIKMAMAMAHERMPKSLYGDDPTPHIDWDEIPLRLLAEERAWPRRDRPRRAGISSFGISGTNAHLILEQAEADAEDAPPDAGESGTGATHVWVLSARGERALTAQAEQLAHRLRREPAPDPGAAARTLALGRTAFEYRAAIVGETVADLLSGLGELGTGGPRIHTGQARHRTVTFLFSGQGSQFPGMGLELRERFPVFREEFDRICDTIDELLTGVATHSLREAIAGESGDGDRPLLDSTLYTQTCLFAVEVALAALLRSWDIVPARVIGHSIGEIAAARVAGVLSLDDACRLVAERARLMHEIDTAGAMVAIEATADEVRAEIDRTAAPVDVAAINAPRSVVISGAPEPVDALAEQFRQRRRRTKRLNTSHAFHSAQMDGLLAEFEATAAALTYRPASVPIVTTGGVVEAGAILDAGYWTRQIREPVRFAPAVESAYGTGENAFLEIGPGGVLAALAAETIAAAGASGSSATRPEPVVITTLRPDTGAATSVATALAQLHVAGLTPNWARLQPESPMLTLPTYAFDRERHWPTASTETDTGADGEFWAAVAGQDGAALRRLIGYTGADDHVDALVEPLADYHRRNSHARQRDRWTYVTEFGDIGSPSAPADPGHWVVVGHGDELGARVAQALRALGATVTELTVDTESALPQEFPAVLRAAAPDGSPAGVVSVLPVGAAATDPARGVERGLAPAVALARTCDELGWQTRLWTVTSGAVAAVDGDTVPDPAAATVWGFGAIAAVELPHLRGGLVDIDDPADRSALDIALAAVTDRHSADTEIAVRSGRVLSRRLIRHRTPAGTRPWAPHAGGTVLITGGLGALGRALARRLVADGARHLLLTSRAGIDAPGAKELVAELAEQGARVRVARCDVADPEQLRTVVNSVAVTTPLSAVFHTAAVLDDASIAALTPDQLRNALAAKAIGAHNLHQATRSLELSAFVLFSSIAGLCGVAGQANYAPANAYLDALACHRRASGLPATAVSWGLWAGDGIIDDAGARRAESSGFLPMDPARALDVLPYAIGDPGAHLAVADMDWDRLAAQQYNAISGALVTTPTAAPVVAETAHEVLWQELNALSEPDRRARVIALVQEHIAAVQAVGSPARIDPGRSFSDQGFDSITAVELRNRLRARTGLGLSPAVLFDYPTPADLADHVLALRYAEAAEPDIFGQITRLGEALTGVDGDLAGRVRAELTAVLATLGDGPAEPDDADRLDDATDAELAEFIEKNLGIT</sequence>
<name>W5TAZ5_9NOCA</name>
<evidence type="ECO:0000256" key="2">
    <source>
        <dbReference type="ARBA" id="ARBA00022450"/>
    </source>
</evidence>
<feature type="coiled-coil region" evidence="8">
    <location>
        <begin position="14"/>
        <end position="41"/>
    </location>
</feature>
<keyword evidence="5" id="KW-0045">Antibiotic biosynthesis</keyword>
<keyword evidence="3" id="KW-0597">Phosphoprotein</keyword>
<dbReference type="InterPro" id="IPR014030">
    <property type="entry name" value="Ketoacyl_synth_N"/>
</dbReference>
<dbReference type="SUPFAM" id="SSF101173">
    <property type="entry name" value="Docking domain B of the erythromycin polyketide synthase (DEBS)"/>
    <property type="match status" value="1"/>
</dbReference>
<protein>
    <submittedName>
        <fullName evidence="11">Polyketide synthase</fullName>
    </submittedName>
</protein>
<evidence type="ECO:0000313" key="12">
    <source>
        <dbReference type="Proteomes" id="UP000019150"/>
    </source>
</evidence>
<dbReference type="Pfam" id="PF02801">
    <property type="entry name" value="Ketoacyl-synt_C"/>
    <property type="match status" value="1"/>
</dbReference>
<dbReference type="RefSeq" id="WP_051494634.1">
    <property type="nucleotide sequence ID" value="NZ_CP006850.1"/>
</dbReference>
<dbReference type="InterPro" id="IPR020806">
    <property type="entry name" value="PKS_PP-bd"/>
</dbReference>
<feature type="domain" description="Carrier" evidence="9">
    <location>
        <begin position="1482"/>
        <end position="1557"/>
    </location>
</feature>
<feature type="domain" description="Ketosynthase family 3 (KS3)" evidence="10">
    <location>
        <begin position="43"/>
        <end position="467"/>
    </location>
</feature>
<dbReference type="PANTHER" id="PTHR43775:SF51">
    <property type="entry name" value="INACTIVE PHENOLPHTHIOCEROL SYNTHESIS POLYKETIDE SYNTHASE TYPE I PKS1-RELATED"/>
    <property type="match status" value="1"/>
</dbReference>
<dbReference type="Gene3D" id="3.30.70.3290">
    <property type="match status" value="1"/>
</dbReference>
<dbReference type="SUPFAM" id="SSF55048">
    <property type="entry name" value="Probable ACP-binding domain of malonyl-CoA ACP transacylase"/>
    <property type="match status" value="1"/>
</dbReference>
<dbReference type="SMART" id="SM00823">
    <property type="entry name" value="PKS_PP"/>
    <property type="match status" value="1"/>
</dbReference>
<dbReference type="GO" id="GO:0033068">
    <property type="term" value="P:macrolide biosynthetic process"/>
    <property type="evidence" value="ECO:0007669"/>
    <property type="project" value="UniProtKB-ARBA"/>
</dbReference>
<dbReference type="SMART" id="SM00822">
    <property type="entry name" value="PKS_KR"/>
    <property type="match status" value="1"/>
</dbReference>
<dbReference type="PANTHER" id="PTHR43775">
    <property type="entry name" value="FATTY ACID SYNTHASE"/>
    <property type="match status" value="1"/>
</dbReference>
<evidence type="ECO:0000256" key="6">
    <source>
        <dbReference type="ARBA" id="ARBA00023268"/>
    </source>
</evidence>
<evidence type="ECO:0000256" key="8">
    <source>
        <dbReference type="SAM" id="Coils"/>
    </source>
</evidence>
<dbReference type="InterPro" id="IPR009081">
    <property type="entry name" value="PP-bd_ACP"/>
</dbReference>
<dbReference type="InterPro" id="IPR016039">
    <property type="entry name" value="Thiolase-like"/>
</dbReference>
<dbReference type="InterPro" id="IPR018201">
    <property type="entry name" value="Ketoacyl_synth_AS"/>
</dbReference>
<dbReference type="GO" id="GO:0006633">
    <property type="term" value="P:fatty acid biosynthetic process"/>
    <property type="evidence" value="ECO:0007669"/>
    <property type="project" value="InterPro"/>
</dbReference>
<keyword evidence="12" id="KW-1185">Reference proteome</keyword>
<dbReference type="InterPro" id="IPR050091">
    <property type="entry name" value="PKS_NRPS_Biosynth_Enz"/>
</dbReference>
<dbReference type="HOGENOM" id="CLU_000022_35_2_11"/>
<dbReference type="EMBL" id="CP006850">
    <property type="protein sequence ID" value="AHH16329.1"/>
    <property type="molecule type" value="Genomic_DNA"/>
</dbReference>
<dbReference type="Proteomes" id="UP000019150">
    <property type="component" value="Chromosome"/>
</dbReference>
<dbReference type="PATRIC" id="fig|1415166.3.peg.1552"/>
<dbReference type="Pfam" id="PF00698">
    <property type="entry name" value="Acyl_transf_1"/>
    <property type="match status" value="1"/>
</dbReference>
<dbReference type="Pfam" id="PF08659">
    <property type="entry name" value="KR"/>
    <property type="match status" value="1"/>
</dbReference>
<dbReference type="GO" id="GO:0004315">
    <property type="term" value="F:3-oxoacyl-[acyl-carrier-protein] synthase activity"/>
    <property type="evidence" value="ECO:0007669"/>
    <property type="project" value="InterPro"/>
</dbReference>
<dbReference type="InterPro" id="IPR014031">
    <property type="entry name" value="Ketoacyl_synth_C"/>
</dbReference>
<dbReference type="InterPro" id="IPR036291">
    <property type="entry name" value="NAD(P)-bd_dom_sf"/>
</dbReference>
<dbReference type="STRING" id="1415166.NONO_c15280"/>
<keyword evidence="4" id="KW-0808">Transferase</keyword>
<dbReference type="InterPro" id="IPR016035">
    <property type="entry name" value="Acyl_Trfase/lysoPLipase"/>
</dbReference>
<keyword evidence="6" id="KW-0511">Multifunctional enzyme</keyword>
<dbReference type="InterPro" id="IPR016036">
    <property type="entry name" value="Malonyl_transacylase_ACP-bd"/>
</dbReference>
<evidence type="ECO:0000313" key="11">
    <source>
        <dbReference type="EMBL" id="AHH16329.1"/>
    </source>
</evidence>
<dbReference type="GO" id="GO:0004312">
    <property type="term" value="F:fatty acid synthase activity"/>
    <property type="evidence" value="ECO:0007669"/>
    <property type="project" value="TreeGrafter"/>
</dbReference>
<keyword evidence="2" id="KW-0596">Phosphopantetheine</keyword>
<dbReference type="SMART" id="SM00827">
    <property type="entry name" value="PKS_AT"/>
    <property type="match status" value="1"/>
</dbReference>
<dbReference type="PROSITE" id="PS00606">
    <property type="entry name" value="KS3_1"/>
    <property type="match status" value="1"/>
</dbReference>
<dbReference type="InterPro" id="IPR014043">
    <property type="entry name" value="Acyl_transferase_dom"/>
</dbReference>
<organism evidence="11 12">
    <name type="scientific">Nocardia nova SH22a</name>
    <dbReference type="NCBI Taxonomy" id="1415166"/>
    <lineage>
        <taxon>Bacteria</taxon>
        <taxon>Bacillati</taxon>
        <taxon>Actinomycetota</taxon>
        <taxon>Actinomycetes</taxon>
        <taxon>Mycobacteriales</taxon>
        <taxon>Nocardiaceae</taxon>
        <taxon>Nocardia</taxon>
    </lineage>
</organism>
<dbReference type="PROSITE" id="PS50075">
    <property type="entry name" value="CARRIER"/>
    <property type="match status" value="1"/>
</dbReference>
<dbReference type="InterPro" id="IPR001227">
    <property type="entry name" value="Ac_transferase_dom_sf"/>
</dbReference>
<dbReference type="Gene3D" id="3.40.366.10">
    <property type="entry name" value="Malonyl-Coenzyme A Acyl Carrier Protein, domain 2"/>
    <property type="match status" value="1"/>
</dbReference>
<evidence type="ECO:0000256" key="5">
    <source>
        <dbReference type="ARBA" id="ARBA00023194"/>
    </source>
</evidence>
<dbReference type="SUPFAM" id="SSF47336">
    <property type="entry name" value="ACP-like"/>
    <property type="match status" value="1"/>
</dbReference>
<proteinExistence type="predicted"/>
<dbReference type="CDD" id="cd08952">
    <property type="entry name" value="KR_1_SDR_x"/>
    <property type="match status" value="1"/>
</dbReference>
<dbReference type="InterPro" id="IPR036299">
    <property type="entry name" value="Polyketide_synth_docking_sf"/>
</dbReference>
<dbReference type="InterPro" id="IPR057326">
    <property type="entry name" value="KR_dom"/>
</dbReference>
<dbReference type="NCBIfam" id="NF045894">
    <property type="entry name" value="PKS_plus_SDR"/>
    <property type="match status" value="1"/>
</dbReference>
<dbReference type="Gene3D" id="1.10.1200.10">
    <property type="entry name" value="ACP-like"/>
    <property type="match status" value="1"/>
</dbReference>
<keyword evidence="8" id="KW-0175">Coiled coil</keyword>
<keyword evidence="7" id="KW-0012">Acyltransferase</keyword>
<dbReference type="Gene3D" id="3.40.50.720">
    <property type="entry name" value="NAD(P)-binding Rossmann-like Domain"/>
    <property type="match status" value="1"/>
</dbReference>
<dbReference type="SUPFAM" id="SSF51735">
    <property type="entry name" value="NAD(P)-binding Rossmann-fold domains"/>
    <property type="match status" value="2"/>
</dbReference>
<dbReference type="CDD" id="cd00833">
    <property type="entry name" value="PKS"/>
    <property type="match status" value="1"/>
</dbReference>
<dbReference type="InterPro" id="IPR015083">
    <property type="entry name" value="NorB/c/GfsB-D-like_docking"/>
</dbReference>
<dbReference type="SUPFAM" id="SSF52151">
    <property type="entry name" value="FabD/lysophospholipase-like"/>
    <property type="match status" value="1"/>
</dbReference>
<dbReference type="InterPro" id="IPR013968">
    <property type="entry name" value="PKS_KR"/>
</dbReference>
<dbReference type="Pfam" id="PF00109">
    <property type="entry name" value="ketoacyl-synt"/>
    <property type="match status" value="1"/>
</dbReference>
<dbReference type="FunFam" id="3.40.47.10:FF:000019">
    <property type="entry name" value="Polyketide synthase type I"/>
    <property type="match status" value="1"/>
</dbReference>
<dbReference type="KEGG" id="nno:NONO_c15280"/>
<reference evidence="11 12" key="1">
    <citation type="journal article" date="2014" name="Appl. Environ. Microbiol.">
        <title>Insights into the Microbial Degradation of Rubber and Gutta-Percha by Analysis of the Complete Genome of Nocardia nova SH22a.</title>
        <authorList>
            <person name="Luo Q."/>
            <person name="Hiessl S."/>
            <person name="Poehlein A."/>
            <person name="Daniel R."/>
            <person name="Steinbuchel A."/>
        </authorList>
    </citation>
    <scope>NUCLEOTIDE SEQUENCE [LARGE SCALE GENOMIC DNA]</scope>
    <source>
        <strain evidence="11">SH22a</strain>
    </source>
</reference>
<dbReference type="Gene3D" id="3.40.47.10">
    <property type="match status" value="1"/>
</dbReference>
<dbReference type="InterPro" id="IPR036736">
    <property type="entry name" value="ACP-like_sf"/>
</dbReference>
<evidence type="ECO:0000259" key="9">
    <source>
        <dbReference type="PROSITE" id="PS50075"/>
    </source>
</evidence>
<comment type="cofactor">
    <cofactor evidence="1">
        <name>pantetheine 4'-phosphate</name>
        <dbReference type="ChEBI" id="CHEBI:47942"/>
    </cofactor>
</comment>
<dbReference type="InterPro" id="IPR032821">
    <property type="entry name" value="PKS_assoc"/>
</dbReference>
<evidence type="ECO:0000256" key="7">
    <source>
        <dbReference type="ARBA" id="ARBA00023315"/>
    </source>
</evidence>
<dbReference type="Pfam" id="PF16197">
    <property type="entry name" value="KAsynt_C_assoc"/>
    <property type="match status" value="1"/>
</dbReference>